<dbReference type="EMBL" id="VEPZ02001046">
    <property type="protein sequence ID" value="KAE8698292.1"/>
    <property type="molecule type" value="Genomic_DNA"/>
</dbReference>
<comment type="caution">
    <text evidence="2">The sequence shown here is derived from an EMBL/GenBank/DDBJ whole genome shotgun (WGS) entry which is preliminary data.</text>
</comment>
<reference evidence="2" key="1">
    <citation type="submission" date="2019-09" db="EMBL/GenBank/DDBJ databases">
        <title>Draft genome information of white flower Hibiscus syriacus.</title>
        <authorList>
            <person name="Kim Y.-M."/>
        </authorList>
    </citation>
    <scope>NUCLEOTIDE SEQUENCE [LARGE SCALE GENOMIC DNA]</scope>
    <source>
        <strain evidence="2">YM2019G1</strain>
    </source>
</reference>
<evidence type="ECO:0000313" key="3">
    <source>
        <dbReference type="Proteomes" id="UP000436088"/>
    </source>
</evidence>
<organism evidence="2 3">
    <name type="scientific">Hibiscus syriacus</name>
    <name type="common">Rose of Sharon</name>
    <dbReference type="NCBI Taxonomy" id="106335"/>
    <lineage>
        <taxon>Eukaryota</taxon>
        <taxon>Viridiplantae</taxon>
        <taxon>Streptophyta</taxon>
        <taxon>Embryophyta</taxon>
        <taxon>Tracheophyta</taxon>
        <taxon>Spermatophyta</taxon>
        <taxon>Magnoliopsida</taxon>
        <taxon>eudicotyledons</taxon>
        <taxon>Gunneridae</taxon>
        <taxon>Pentapetalae</taxon>
        <taxon>rosids</taxon>
        <taxon>malvids</taxon>
        <taxon>Malvales</taxon>
        <taxon>Malvaceae</taxon>
        <taxon>Malvoideae</taxon>
        <taxon>Hibiscus</taxon>
    </lineage>
</organism>
<protein>
    <submittedName>
        <fullName evidence="2">Uncharacterized protein</fullName>
    </submittedName>
</protein>
<accession>A0A6A3A4X3</accession>
<evidence type="ECO:0000256" key="1">
    <source>
        <dbReference type="SAM" id="MobiDB-lite"/>
    </source>
</evidence>
<feature type="compositionally biased region" description="Basic and acidic residues" evidence="1">
    <location>
        <begin position="20"/>
        <end position="29"/>
    </location>
</feature>
<feature type="compositionally biased region" description="Pro residues" evidence="1">
    <location>
        <begin position="39"/>
        <end position="50"/>
    </location>
</feature>
<sequence length="91" mass="9488">MTALTPSAPAEATPAEEVGDDKTEIDKITARRTNRKRAPPPSPFIAPTPTPSDNQKKQKTPKGSAKSKGSTKPEGSDKSKGSTKPEGSAKS</sequence>
<dbReference type="AlphaFoldDB" id="A0A6A3A4X3"/>
<keyword evidence="3" id="KW-1185">Reference proteome</keyword>
<name>A0A6A3A4X3_HIBSY</name>
<evidence type="ECO:0000313" key="2">
    <source>
        <dbReference type="EMBL" id="KAE8698292.1"/>
    </source>
</evidence>
<feature type="region of interest" description="Disordered" evidence="1">
    <location>
        <begin position="1"/>
        <end position="91"/>
    </location>
</feature>
<feature type="compositionally biased region" description="Low complexity" evidence="1">
    <location>
        <begin position="1"/>
        <end position="16"/>
    </location>
</feature>
<gene>
    <name evidence="2" type="ORF">F3Y22_tig00110600pilonHSYRG00133</name>
</gene>
<proteinExistence type="predicted"/>
<dbReference type="Proteomes" id="UP000436088">
    <property type="component" value="Unassembled WGS sequence"/>
</dbReference>